<proteinExistence type="predicted"/>
<protein>
    <submittedName>
        <fullName evidence="1">Uncharacterized protein</fullName>
    </submittedName>
</protein>
<name>A0A9P0QPD7_9ASCO</name>
<dbReference type="Proteomes" id="UP000837801">
    <property type="component" value="Unassembled WGS sequence"/>
</dbReference>
<accession>A0A9P0QPD7</accession>
<gene>
    <name evidence="1" type="ORF">CLIB1423_06S06172</name>
</gene>
<organism evidence="1 2">
    <name type="scientific">[Candida] railenensis</name>
    <dbReference type="NCBI Taxonomy" id="45579"/>
    <lineage>
        <taxon>Eukaryota</taxon>
        <taxon>Fungi</taxon>
        <taxon>Dikarya</taxon>
        <taxon>Ascomycota</taxon>
        <taxon>Saccharomycotina</taxon>
        <taxon>Pichiomycetes</taxon>
        <taxon>Debaryomycetaceae</taxon>
        <taxon>Kurtzmaniella</taxon>
    </lineage>
</organism>
<keyword evidence="2" id="KW-1185">Reference proteome</keyword>
<evidence type="ECO:0000313" key="2">
    <source>
        <dbReference type="Proteomes" id="UP000837801"/>
    </source>
</evidence>
<dbReference type="AlphaFoldDB" id="A0A9P0QPD7"/>
<sequence length="359" mass="43262">MNKHALYNGRTDSSLIDIIEHGLKSNKGFVDNLKWIIDKILISRNQLNRHSESPFYDFNYPNYETCKELINNDKYSDVDFIIILFDWCDLYDEKRGLSDVALELAHYLKRPKYIKEKKEIEDENENIINSQIPREVGMKVNTNLIFDKLDVENIDIRIVRDTYKDYYKKKTFAFNSYDYIHKIPTYLNPYIPRYTKYEIVNDFDKAYYLYENGDRSNEVLSKLFSEEPDKYDEYMGESEFFLVFARHDIDCRHIKSKKYHKFKYNILYINILFPNSTQPFEEYIDIPEYNLYVAAVKMNNKSVIKKLLEFNKEHGKFYKKMDLEKQVYIDEEIYEIPEIEPLNLITGDILNPYHELKKV</sequence>
<dbReference type="EMBL" id="CAKXYY010000006">
    <property type="protein sequence ID" value="CAH2352426.1"/>
    <property type="molecule type" value="Genomic_DNA"/>
</dbReference>
<dbReference type="OrthoDB" id="10551210at2759"/>
<reference evidence="1" key="1">
    <citation type="submission" date="2022-03" db="EMBL/GenBank/DDBJ databases">
        <authorList>
            <person name="Legras J.-L."/>
            <person name="Devillers H."/>
            <person name="Grondin C."/>
        </authorList>
    </citation>
    <scope>NUCLEOTIDE SEQUENCE</scope>
    <source>
        <strain evidence="1">CLIB 1423</strain>
    </source>
</reference>
<comment type="caution">
    <text evidence="1">The sequence shown here is derived from an EMBL/GenBank/DDBJ whole genome shotgun (WGS) entry which is preliminary data.</text>
</comment>
<evidence type="ECO:0000313" key="1">
    <source>
        <dbReference type="EMBL" id="CAH2352426.1"/>
    </source>
</evidence>